<comment type="cofactor">
    <cofactor evidence="1">
        <name>pyrroloquinoline quinone</name>
        <dbReference type="ChEBI" id="CHEBI:58442"/>
    </cofactor>
</comment>
<comment type="caution">
    <text evidence="7">The sequence shown here is derived from an EMBL/GenBank/DDBJ whole genome shotgun (WGS) entry which is preliminary data.</text>
</comment>
<dbReference type="SUPFAM" id="SSF50998">
    <property type="entry name" value="Quinoprotein alcohol dehydrogenase-like"/>
    <property type="match status" value="1"/>
</dbReference>
<organism evidence="7 8">
    <name type="scientific">Pseudomonas typographi</name>
    <dbReference type="NCBI Taxonomy" id="2715964"/>
    <lineage>
        <taxon>Bacteria</taxon>
        <taxon>Pseudomonadati</taxon>
        <taxon>Pseudomonadota</taxon>
        <taxon>Gammaproteobacteria</taxon>
        <taxon>Pseudomonadales</taxon>
        <taxon>Pseudomonadaceae</taxon>
        <taxon>Pseudomonas</taxon>
    </lineage>
</organism>
<evidence type="ECO:0000256" key="2">
    <source>
        <dbReference type="ARBA" id="ARBA00008156"/>
    </source>
</evidence>
<comment type="similarity">
    <text evidence="2">Belongs to the bacterial PQQ dehydrogenase family.</text>
</comment>
<gene>
    <name evidence="7" type="ORF">HAQ05_10195</name>
</gene>
<feature type="transmembrane region" description="Helical" evidence="5">
    <location>
        <begin position="36"/>
        <end position="52"/>
    </location>
</feature>
<feature type="region of interest" description="Disordered" evidence="4">
    <location>
        <begin position="141"/>
        <end position="168"/>
    </location>
</feature>
<keyword evidence="5" id="KW-0812">Transmembrane</keyword>
<keyword evidence="3 7" id="KW-0560">Oxidoreductase</keyword>
<sequence length="803" mass="87222">MNNRRTPRITGIAVALAGLLFLAGGVWLSWLGGSPYYAAAGIGLLATGIGLAKGARWSLWVYAAVWLGTLLWSFYEAGLDVWQLEPRLMLPTLLGLYLLLPRVRNRLSPPAPASRVWNVASPVLAVALVGGLFFAHSWPQPSQPSQPVEPAAASPVAQADGSDQSGNDWAYYGRTPRGERWSPLAQITPQNVSKLTPAWEYRTGDLPRKGENVDGYEFNFEVTPTKVGDTLYICTPHSQIIALDAVSGAQKWRFDPKPDTHNNAYLACRGVAYYQAPAPRATCTQRIIAPVADARLVALDAETGKPCEGFGEQGFVSLRAHLGEVQPGFHFVTSPPLVVNDRVILGGWVYDGQKTHEPSGAVRAFDPLTGEMAWAWDVGRPDSPIAHPRADEQFTPGTPNAWGVYTADVARGLVYLPTGNAVPDYYGAQRRPFDEQYSSATVALDIETGRPRWSFQTVHHDLWDMDVPIGPSLVDLPGPGGSTLPALVQTTKRGELFVLNRETGQPISAVEEKPAPQGGLAEERVAKTQPYSVGMPSFAPPQVTEQDTWGITPLDQMLCRIEYKSMDYKGAFTPFTVEKKTLVYPAFDGVIDWHGASVDPEHKRLYANLSYIPFVAQTYARATAEQKGLVEPWDGNGTPPRPKKFAINPQYGTPYVVKVDPWLGIFGAPCKAPPWGQLAAVDLVKRTLLWKHDVGTTRDMAPFGLHTNLPLPTGIFNIGGNIVTRSGLIFMGATADDYLRAFDAGTGAELWRVRLPAGGQATPMTYMGNDGRQYVVIAAGGHGGLQTRAGDYLEAFALPRAGG</sequence>
<dbReference type="RefSeq" id="WP_190420029.1">
    <property type="nucleotide sequence ID" value="NZ_JAAOCA010000010.1"/>
</dbReference>
<feature type="transmembrane region" description="Helical" evidence="5">
    <location>
        <begin position="116"/>
        <end position="138"/>
    </location>
</feature>
<proteinExistence type="inferred from homology"/>
<dbReference type="NCBIfam" id="TIGR03074">
    <property type="entry name" value="PQQ_membr_DH"/>
    <property type="match status" value="1"/>
</dbReference>
<dbReference type="Proteomes" id="UP000805841">
    <property type="component" value="Unassembled WGS sequence"/>
</dbReference>
<keyword evidence="5" id="KW-1133">Transmembrane helix</keyword>
<dbReference type="EMBL" id="JAAOCA010000010">
    <property type="protein sequence ID" value="MBD1599073.1"/>
    <property type="molecule type" value="Genomic_DNA"/>
</dbReference>
<evidence type="ECO:0000259" key="6">
    <source>
        <dbReference type="Pfam" id="PF01011"/>
    </source>
</evidence>
<evidence type="ECO:0000256" key="4">
    <source>
        <dbReference type="SAM" id="MobiDB-lite"/>
    </source>
</evidence>
<evidence type="ECO:0000256" key="5">
    <source>
        <dbReference type="SAM" id="Phobius"/>
    </source>
</evidence>
<dbReference type="SMART" id="SM00564">
    <property type="entry name" value="PQQ"/>
    <property type="match status" value="4"/>
</dbReference>
<dbReference type="InterPro" id="IPR002372">
    <property type="entry name" value="PQQ_rpt_dom"/>
</dbReference>
<dbReference type="InterPro" id="IPR011047">
    <property type="entry name" value="Quinoprotein_ADH-like_sf"/>
</dbReference>
<dbReference type="Gene3D" id="2.140.10.10">
    <property type="entry name" value="Quinoprotein alcohol dehydrogenase-like superfamily"/>
    <property type="match status" value="1"/>
</dbReference>
<reference evidence="7 8" key="1">
    <citation type="journal article" date="2020" name="Insects">
        <title>Bacteria Belonging to Pseudomonas typographi sp. nov. from the Bark Beetle Ips typographus Have Genomic Potential to Aid in the Host Ecology.</title>
        <authorList>
            <person name="Peral-Aranega E."/>
            <person name="Saati-Santamaria Z."/>
            <person name="Kolarik M."/>
            <person name="Rivas R."/>
            <person name="Garcia-Fraile P."/>
        </authorList>
    </citation>
    <scope>NUCLEOTIDE SEQUENCE [LARGE SCALE GENOMIC DNA]</scope>
    <source>
        <strain evidence="7 8">CA3A</strain>
    </source>
</reference>
<dbReference type="InterPro" id="IPR018391">
    <property type="entry name" value="PQQ_b-propeller_rpt"/>
</dbReference>
<feature type="domain" description="Pyrrolo-quinoline quinone repeat" evidence="6">
    <location>
        <begin position="169"/>
        <end position="775"/>
    </location>
</feature>
<dbReference type="CDD" id="cd10280">
    <property type="entry name" value="PQQ_mGDH"/>
    <property type="match status" value="1"/>
</dbReference>
<dbReference type="Pfam" id="PF01011">
    <property type="entry name" value="PQQ"/>
    <property type="match status" value="1"/>
</dbReference>
<evidence type="ECO:0000256" key="3">
    <source>
        <dbReference type="ARBA" id="ARBA00023002"/>
    </source>
</evidence>
<dbReference type="PANTHER" id="PTHR32303">
    <property type="entry name" value="QUINOPROTEIN ALCOHOL DEHYDROGENASE (CYTOCHROME C)"/>
    <property type="match status" value="1"/>
</dbReference>
<feature type="transmembrane region" description="Helical" evidence="5">
    <location>
        <begin position="12"/>
        <end position="30"/>
    </location>
</feature>
<name>A0ABR7Z0V2_9PSED</name>
<dbReference type="PANTHER" id="PTHR32303:SF4">
    <property type="entry name" value="QUINOPROTEIN GLUCOSE DEHYDROGENASE"/>
    <property type="match status" value="1"/>
</dbReference>
<evidence type="ECO:0000256" key="1">
    <source>
        <dbReference type="ARBA" id="ARBA00001931"/>
    </source>
</evidence>
<protein>
    <submittedName>
        <fullName evidence="7">Membrane-bound PQQ-dependent dehydrogenase, glucose/quinate/shikimate family</fullName>
        <ecNumber evidence="7">1.1.-.-</ecNumber>
    </submittedName>
</protein>
<dbReference type="EC" id="1.1.-.-" evidence="7"/>
<evidence type="ECO:0000313" key="7">
    <source>
        <dbReference type="EMBL" id="MBD1599073.1"/>
    </source>
</evidence>
<feature type="transmembrane region" description="Helical" evidence="5">
    <location>
        <begin position="59"/>
        <end position="75"/>
    </location>
</feature>
<keyword evidence="8" id="KW-1185">Reference proteome</keyword>
<evidence type="ECO:0000313" key="8">
    <source>
        <dbReference type="Proteomes" id="UP000805841"/>
    </source>
</evidence>
<dbReference type="InterPro" id="IPR017511">
    <property type="entry name" value="PQQ_mDH"/>
</dbReference>
<dbReference type="GO" id="GO:0016491">
    <property type="term" value="F:oxidoreductase activity"/>
    <property type="evidence" value="ECO:0007669"/>
    <property type="project" value="UniProtKB-KW"/>
</dbReference>
<accession>A0ABR7Z0V2</accession>
<keyword evidence="5" id="KW-0472">Membrane</keyword>
<feature type="compositionally biased region" description="Low complexity" evidence="4">
    <location>
        <begin position="141"/>
        <end position="159"/>
    </location>
</feature>
<feature type="transmembrane region" description="Helical" evidence="5">
    <location>
        <begin position="87"/>
        <end position="104"/>
    </location>
</feature>